<name>A0A836BR15_9CHLO</name>
<reference evidence="3" key="1">
    <citation type="journal article" date="2020" name="bioRxiv">
        <title>Comparative genomics of Chlamydomonas.</title>
        <authorList>
            <person name="Craig R.J."/>
            <person name="Hasan A.R."/>
            <person name="Ness R.W."/>
            <person name="Keightley P.D."/>
        </authorList>
    </citation>
    <scope>NUCLEOTIDE SEQUENCE</scope>
    <source>
        <strain evidence="3">CCAP 11/70</strain>
    </source>
</reference>
<dbReference type="Gene3D" id="2.20.110.10">
    <property type="entry name" value="Histone H3 K4-specific methyltransferase SET7/9 N-terminal domain"/>
    <property type="match status" value="2"/>
</dbReference>
<dbReference type="SMART" id="SM00698">
    <property type="entry name" value="MORN"/>
    <property type="match status" value="5"/>
</dbReference>
<dbReference type="EMBL" id="JAEHOE010000126">
    <property type="protein sequence ID" value="KAG2485637.1"/>
    <property type="molecule type" value="Genomic_DNA"/>
</dbReference>
<dbReference type="InterPro" id="IPR003409">
    <property type="entry name" value="MORN"/>
</dbReference>
<feature type="region of interest" description="Disordered" evidence="2">
    <location>
        <begin position="1"/>
        <end position="61"/>
    </location>
</feature>
<evidence type="ECO:0000256" key="1">
    <source>
        <dbReference type="ARBA" id="ARBA00022737"/>
    </source>
</evidence>
<comment type="caution">
    <text evidence="3">The sequence shown here is derived from an EMBL/GenBank/DDBJ whole genome shotgun (WGS) entry which is preliminary data.</text>
</comment>
<organism evidence="3 4">
    <name type="scientific">Edaphochlamys debaryana</name>
    <dbReference type="NCBI Taxonomy" id="47281"/>
    <lineage>
        <taxon>Eukaryota</taxon>
        <taxon>Viridiplantae</taxon>
        <taxon>Chlorophyta</taxon>
        <taxon>core chlorophytes</taxon>
        <taxon>Chlorophyceae</taxon>
        <taxon>CS clade</taxon>
        <taxon>Chlamydomonadales</taxon>
        <taxon>Chlamydomonadales incertae sedis</taxon>
        <taxon>Edaphochlamys</taxon>
    </lineage>
</organism>
<keyword evidence="4" id="KW-1185">Reference proteome</keyword>
<proteinExistence type="predicted"/>
<dbReference type="GO" id="GO:0016020">
    <property type="term" value="C:membrane"/>
    <property type="evidence" value="ECO:0007669"/>
    <property type="project" value="UniProtKB-ARBA"/>
</dbReference>
<dbReference type="SUPFAM" id="SSF82185">
    <property type="entry name" value="Histone H3 K4-specific methyltransferase SET7/9 N-terminal domain"/>
    <property type="match status" value="1"/>
</dbReference>
<protein>
    <submittedName>
        <fullName evidence="3">Uncharacterized protein</fullName>
    </submittedName>
</protein>
<evidence type="ECO:0000256" key="2">
    <source>
        <dbReference type="SAM" id="MobiDB-lite"/>
    </source>
</evidence>
<keyword evidence="1" id="KW-0677">Repeat</keyword>
<dbReference type="PANTHER" id="PTHR43215:SF14">
    <property type="entry name" value="RADIAL SPOKE HEAD 1 HOMOLOG"/>
    <property type="match status" value="1"/>
</dbReference>
<sequence length="216" mass="23624">MADDEEIPQPLWEGPFDESGKPHGQGKLTWPPPPMGEDDDEEKPPDVYEGTMEHGVRQGKGTYTWSNGSTYTGEYKEGKKSGQGKMKFPDKGVYEGEWQDDQPHGSGTYTYPNGDVYQGGFQAGKRHGKGMYHYKAPCAQLVGDWSEGAFAYGRWVFRDGSMFMGKFGADGQPNSQPDAGSYYFAGSGLTQEGHTAKDGAWVAHADPVVGQPFTMA</sequence>
<dbReference type="OrthoDB" id="270720at2759"/>
<dbReference type="Pfam" id="PF02493">
    <property type="entry name" value="MORN"/>
    <property type="match status" value="5"/>
</dbReference>
<evidence type="ECO:0000313" key="4">
    <source>
        <dbReference type="Proteomes" id="UP000612055"/>
    </source>
</evidence>
<dbReference type="PANTHER" id="PTHR43215">
    <property type="entry name" value="RADIAL SPOKE HEAD 1 HOMOLOG"/>
    <property type="match status" value="1"/>
</dbReference>
<dbReference type="Proteomes" id="UP000612055">
    <property type="component" value="Unassembled WGS sequence"/>
</dbReference>
<evidence type="ECO:0000313" key="3">
    <source>
        <dbReference type="EMBL" id="KAG2485637.1"/>
    </source>
</evidence>
<dbReference type="AlphaFoldDB" id="A0A836BR15"/>
<accession>A0A836BR15</accession>
<gene>
    <name evidence="3" type="ORF">HYH03_015696</name>
</gene>